<evidence type="ECO:0000313" key="2">
    <source>
        <dbReference type="Proteomes" id="UP000610459"/>
    </source>
</evidence>
<name>A0ACC5PX71_ENTAG</name>
<sequence length="203" mass="22836">MKNKIPEDFTVGEFIFAPGLSDDGLPDISVHAAHGGTFIGTLLVNDIPQWVSDMWDPCVLLETELMQYWVKQGNTSDNGNMLMFWRWAVAHAFDEEQRQANGTVTCEWRPGEYVECAIYRGQHGAMNLYPAAERMAMANNIEGALIERFGREEGTRNAIEFYVAMRDAGGGLTPMGREVMSRMHDMFILEVNECGLPDEPVTH</sequence>
<gene>
    <name evidence="1" type="ORF">IFT41_24165</name>
</gene>
<protein>
    <submittedName>
        <fullName evidence="1">Uncharacterized protein</fullName>
    </submittedName>
</protein>
<evidence type="ECO:0000313" key="1">
    <source>
        <dbReference type="EMBL" id="MBD8129193.1"/>
    </source>
</evidence>
<accession>A0ACC5PX71</accession>
<organism evidence="1 2">
    <name type="scientific">Enterobacter agglomerans</name>
    <name type="common">Erwinia herbicola</name>
    <name type="synonym">Pantoea agglomerans</name>
    <dbReference type="NCBI Taxonomy" id="549"/>
    <lineage>
        <taxon>Bacteria</taxon>
        <taxon>Pseudomonadati</taxon>
        <taxon>Pseudomonadota</taxon>
        <taxon>Gammaproteobacteria</taxon>
        <taxon>Enterobacterales</taxon>
        <taxon>Erwiniaceae</taxon>
        <taxon>Pantoea</taxon>
        <taxon>Pantoea agglomerans group</taxon>
    </lineage>
</organism>
<comment type="caution">
    <text evidence="1">The sequence shown here is derived from an EMBL/GenBank/DDBJ whole genome shotgun (WGS) entry which is preliminary data.</text>
</comment>
<keyword evidence="2" id="KW-1185">Reference proteome</keyword>
<reference evidence="1 2" key="1">
    <citation type="journal article" date="2020" name="FEMS Microbiol. Ecol.">
        <title>Temporal dynamics of bacterial communities during seed development and maturation.</title>
        <authorList>
            <person name="Chesneau G."/>
            <person name="Torres-Cortes G."/>
            <person name="Briand M."/>
            <person name="Darrasse A."/>
            <person name="Preveaux A."/>
            <person name="Marais C."/>
            <person name="Jacques M.A."/>
            <person name="Shade A."/>
            <person name="Barret M."/>
        </authorList>
    </citation>
    <scope>NUCLEOTIDE SEQUENCE [LARGE SCALE GENOMIC DNA]</scope>
    <source>
        <strain evidence="1 2">CFBP13709</strain>
    </source>
</reference>
<dbReference type="Proteomes" id="UP000610459">
    <property type="component" value="Unassembled WGS sequence"/>
</dbReference>
<proteinExistence type="predicted"/>
<dbReference type="EMBL" id="JACYNR010000042">
    <property type="protein sequence ID" value="MBD8129193.1"/>
    <property type="molecule type" value="Genomic_DNA"/>
</dbReference>